<proteinExistence type="predicted"/>
<dbReference type="EMBL" id="ML732158">
    <property type="protein sequence ID" value="KAB8078434.1"/>
    <property type="molecule type" value="Genomic_DNA"/>
</dbReference>
<dbReference type="AlphaFoldDB" id="A0A5N5XG07"/>
<evidence type="ECO:0000313" key="1">
    <source>
        <dbReference type="EMBL" id="KAB8078434.1"/>
    </source>
</evidence>
<name>A0A5N5XG07_9EURO</name>
<dbReference type="Gene3D" id="2.60.120.400">
    <property type="entry name" value="Calcium-mediated lectin"/>
    <property type="match status" value="1"/>
</dbReference>
<reference evidence="1 2" key="1">
    <citation type="submission" date="2019-04" db="EMBL/GenBank/DDBJ databases">
        <title>Friends and foes A comparative genomics study of 23 Aspergillus species from section Flavi.</title>
        <authorList>
            <consortium name="DOE Joint Genome Institute"/>
            <person name="Kjaerbolling I."/>
            <person name="Vesth T."/>
            <person name="Frisvad J.C."/>
            <person name="Nybo J.L."/>
            <person name="Theobald S."/>
            <person name="Kildgaard S."/>
            <person name="Isbrandt T."/>
            <person name="Kuo A."/>
            <person name="Sato A."/>
            <person name="Lyhne E.K."/>
            <person name="Kogle M.E."/>
            <person name="Wiebenga A."/>
            <person name="Kun R.S."/>
            <person name="Lubbers R.J."/>
            <person name="Makela M.R."/>
            <person name="Barry K."/>
            <person name="Chovatia M."/>
            <person name="Clum A."/>
            <person name="Daum C."/>
            <person name="Haridas S."/>
            <person name="He G."/>
            <person name="LaButti K."/>
            <person name="Lipzen A."/>
            <person name="Mondo S."/>
            <person name="Riley R."/>
            <person name="Salamov A."/>
            <person name="Simmons B.A."/>
            <person name="Magnuson J.K."/>
            <person name="Henrissat B."/>
            <person name="Mortensen U.H."/>
            <person name="Larsen T.O."/>
            <person name="Devries R.P."/>
            <person name="Grigoriev I.V."/>
            <person name="Machida M."/>
            <person name="Baker S.E."/>
            <person name="Andersen M.R."/>
        </authorList>
    </citation>
    <scope>NUCLEOTIDE SEQUENCE [LARGE SCALE GENOMIC DNA]</scope>
    <source>
        <strain evidence="1 2">CBS 151.66</strain>
    </source>
</reference>
<evidence type="ECO:0000313" key="2">
    <source>
        <dbReference type="Proteomes" id="UP000326565"/>
    </source>
</evidence>
<organism evidence="1 2">
    <name type="scientific">Aspergillus leporis</name>
    <dbReference type="NCBI Taxonomy" id="41062"/>
    <lineage>
        <taxon>Eukaryota</taxon>
        <taxon>Fungi</taxon>
        <taxon>Dikarya</taxon>
        <taxon>Ascomycota</taxon>
        <taxon>Pezizomycotina</taxon>
        <taxon>Eurotiomycetes</taxon>
        <taxon>Eurotiomycetidae</taxon>
        <taxon>Eurotiales</taxon>
        <taxon>Aspergillaceae</taxon>
        <taxon>Aspergillus</taxon>
        <taxon>Aspergillus subgen. Circumdati</taxon>
    </lineage>
</organism>
<dbReference type="OrthoDB" id="4936979at2759"/>
<dbReference type="Proteomes" id="UP000326565">
    <property type="component" value="Unassembled WGS sequence"/>
</dbReference>
<dbReference type="InterPro" id="IPR036684">
    <property type="entry name" value="Ca_lectin_sf"/>
</dbReference>
<sequence length="145" mass="16118">MQPSENLVHPQSPVVVSIPGNARISITGRTNADFYQKVILKEVEKDEYIFEGTGEGKAMTLAGGAESLSFDSTDKSALRTWTVDFQNSTTGPSGAFRASKVLRPIYKTVYDDKFKVRSMEWEISSEDNEDDDYNDAVIRIVANVD</sequence>
<protein>
    <submittedName>
        <fullName evidence="1">Uncharacterized protein</fullName>
    </submittedName>
</protein>
<keyword evidence="2" id="KW-1185">Reference proteome</keyword>
<accession>A0A5N5XG07</accession>
<gene>
    <name evidence="1" type="ORF">BDV29DRAFT_2815</name>
</gene>